<dbReference type="SMART" id="SM00225">
    <property type="entry name" value="BTB"/>
    <property type="match status" value="1"/>
</dbReference>
<dbReference type="SMART" id="SM00612">
    <property type="entry name" value="Kelch"/>
    <property type="match status" value="5"/>
</dbReference>
<protein>
    <submittedName>
        <fullName evidence="6">Kelch-like protein 13</fullName>
    </submittedName>
</protein>
<dbReference type="FunFam" id="1.25.40.420:FF:000001">
    <property type="entry name" value="Kelch-like family member 12"/>
    <property type="match status" value="1"/>
</dbReference>
<dbReference type="OrthoDB" id="1925334at2759"/>
<dbReference type="Gene3D" id="1.25.40.420">
    <property type="match status" value="1"/>
</dbReference>
<feature type="region of interest" description="Disordered" evidence="3">
    <location>
        <begin position="1"/>
        <end position="25"/>
    </location>
</feature>
<dbReference type="SUPFAM" id="SSF117281">
    <property type="entry name" value="Kelch motif"/>
    <property type="match status" value="1"/>
</dbReference>
<dbReference type="Gene3D" id="2.120.10.80">
    <property type="entry name" value="Kelch-type beta propeller"/>
    <property type="match status" value="1"/>
</dbReference>
<feature type="compositionally biased region" description="Polar residues" evidence="3">
    <location>
        <begin position="15"/>
        <end position="25"/>
    </location>
</feature>
<dbReference type="InterPro" id="IPR011333">
    <property type="entry name" value="SKP1/BTB/POZ_sf"/>
</dbReference>
<dbReference type="Pfam" id="PF07707">
    <property type="entry name" value="BACK"/>
    <property type="match status" value="1"/>
</dbReference>
<dbReference type="KEGG" id="cvn:111134395"/>
<dbReference type="PIRSF" id="PIRSF037037">
    <property type="entry name" value="Kelch-like_protein_gigaxonin"/>
    <property type="match status" value="1"/>
</dbReference>
<dbReference type="SUPFAM" id="SSF54695">
    <property type="entry name" value="POZ domain"/>
    <property type="match status" value="1"/>
</dbReference>
<dbReference type="AlphaFoldDB" id="A0A8B8EHF3"/>
<evidence type="ECO:0000259" key="4">
    <source>
        <dbReference type="PROSITE" id="PS50097"/>
    </source>
</evidence>
<dbReference type="InterPro" id="IPR006652">
    <property type="entry name" value="Kelch_1"/>
</dbReference>
<dbReference type="Proteomes" id="UP000694844">
    <property type="component" value="Chromosome 5"/>
</dbReference>
<evidence type="ECO:0000256" key="3">
    <source>
        <dbReference type="SAM" id="MobiDB-lite"/>
    </source>
</evidence>
<dbReference type="InterPro" id="IPR011705">
    <property type="entry name" value="BACK"/>
</dbReference>
<keyword evidence="1" id="KW-0880">Kelch repeat</keyword>
<name>A0A8B8EHF3_CRAVI</name>
<dbReference type="InterPro" id="IPR017096">
    <property type="entry name" value="BTB-kelch_protein"/>
</dbReference>
<accession>A0A8B8EHF3</accession>
<dbReference type="Pfam" id="PF00651">
    <property type="entry name" value="BTB"/>
    <property type="match status" value="1"/>
</dbReference>
<feature type="domain" description="BTB" evidence="4">
    <location>
        <begin position="66"/>
        <end position="133"/>
    </location>
</feature>
<dbReference type="RefSeq" id="XP_022339071.1">
    <property type="nucleotide sequence ID" value="XM_022483363.1"/>
</dbReference>
<evidence type="ECO:0000256" key="2">
    <source>
        <dbReference type="ARBA" id="ARBA00022737"/>
    </source>
</evidence>
<dbReference type="PANTHER" id="PTHR45632:SF3">
    <property type="entry name" value="KELCH-LIKE PROTEIN 32"/>
    <property type="match status" value="1"/>
</dbReference>
<organism evidence="5 6">
    <name type="scientific">Crassostrea virginica</name>
    <name type="common">Eastern oyster</name>
    <dbReference type="NCBI Taxonomy" id="6565"/>
    <lineage>
        <taxon>Eukaryota</taxon>
        <taxon>Metazoa</taxon>
        <taxon>Spiralia</taxon>
        <taxon>Lophotrochozoa</taxon>
        <taxon>Mollusca</taxon>
        <taxon>Bivalvia</taxon>
        <taxon>Autobranchia</taxon>
        <taxon>Pteriomorphia</taxon>
        <taxon>Ostreida</taxon>
        <taxon>Ostreoidea</taxon>
        <taxon>Ostreidae</taxon>
        <taxon>Crassostrea</taxon>
    </lineage>
</organism>
<keyword evidence="5" id="KW-1185">Reference proteome</keyword>
<dbReference type="PANTHER" id="PTHR45632">
    <property type="entry name" value="LD33804P"/>
    <property type="match status" value="1"/>
</dbReference>
<dbReference type="PROSITE" id="PS50097">
    <property type="entry name" value="BTB"/>
    <property type="match status" value="1"/>
</dbReference>
<keyword evidence="2" id="KW-0677">Repeat</keyword>
<dbReference type="GeneID" id="111134395"/>
<dbReference type="Pfam" id="PF01344">
    <property type="entry name" value="Kelch_1"/>
    <property type="match status" value="4"/>
</dbReference>
<sequence>MSKVKMSLSPRKMSRQIQPPNPSGSELINNIPEHLLPLMEMSLKARNHFEKIVKGLDDLRQKSLLCDYTLKADEESFAVHKVVMVACSDYFQAMLTSNMKECHENVVDLKGITANGLRIIIDFAYTGELKLNTQNVEDVLSAATHLQVSDAMDLCSKYLETSISVRNCVDILNIAELYSLDPLHQAATRFMLHNFEELAESEQFPMLNSSQLSQLLAKNSLRVTSEFVLFNLVLKWIRYDPAEREQFVSELIENIKLPLMSGEELVGKVSKVTLMKQNPDCSNLLTEAKDYHIVVSKQPLLQNNRTQIRSDTPVLVMCHASNLETFNFDTNKRGYLKDAIVPLYNPSVAVVDNFLYTCGGKYEGAGSSTDIATARCFRYDPRFDTWFELASMNEPRKDFVMLALGTKLFAIAGQDENKVMHTVECYDIMTNEWEMKQPLSRHVYGHAGCVCIGKIFVSGGQVFAGTWKKLFSYTPEEDTWEERAPMLQNRLNHVMMDVKDKIYVIGGNIEDAYGFPIPITEIERYCPKANQWTVCKAKFNIREAGSCVLNDAILIVGGIGGEHYLSEYVQKYDPEKDKVEIVEHFATRINGKACAILTLNHYM</sequence>
<dbReference type="InterPro" id="IPR015915">
    <property type="entry name" value="Kelch-typ_b-propeller"/>
</dbReference>
<gene>
    <name evidence="6" type="primary">LOC111134395</name>
</gene>
<evidence type="ECO:0000313" key="6">
    <source>
        <dbReference type="RefSeq" id="XP_022339071.1"/>
    </source>
</evidence>
<dbReference type="SMART" id="SM00875">
    <property type="entry name" value="BACK"/>
    <property type="match status" value="1"/>
</dbReference>
<evidence type="ECO:0000256" key="1">
    <source>
        <dbReference type="ARBA" id="ARBA00022441"/>
    </source>
</evidence>
<reference evidence="6" key="1">
    <citation type="submission" date="2025-08" db="UniProtKB">
        <authorList>
            <consortium name="RefSeq"/>
        </authorList>
    </citation>
    <scope>IDENTIFICATION</scope>
    <source>
        <tissue evidence="6">Whole sample</tissue>
    </source>
</reference>
<dbReference type="InterPro" id="IPR000210">
    <property type="entry name" value="BTB/POZ_dom"/>
</dbReference>
<proteinExistence type="predicted"/>
<evidence type="ECO:0000313" key="5">
    <source>
        <dbReference type="Proteomes" id="UP000694844"/>
    </source>
</evidence>
<dbReference type="Gene3D" id="3.30.710.10">
    <property type="entry name" value="Potassium Channel Kv1.1, Chain A"/>
    <property type="match status" value="1"/>
</dbReference>